<dbReference type="EMBL" id="CAVMBE010000038">
    <property type="protein sequence ID" value="CAK4030560.1"/>
    <property type="molecule type" value="Genomic_DNA"/>
</dbReference>
<feature type="region of interest" description="Disordered" evidence="6">
    <location>
        <begin position="461"/>
        <end position="497"/>
    </location>
</feature>
<feature type="compositionally biased region" description="Basic and acidic residues" evidence="6">
    <location>
        <begin position="463"/>
        <end position="487"/>
    </location>
</feature>
<evidence type="ECO:0000256" key="4">
    <source>
        <dbReference type="ARBA" id="ARBA00013566"/>
    </source>
</evidence>
<name>A0AAI8Z163_9PEZI</name>
<proteinExistence type="inferred from homology"/>
<dbReference type="Pfam" id="PF06413">
    <property type="entry name" value="Neugrin"/>
    <property type="match status" value="1"/>
</dbReference>
<dbReference type="AlphaFoldDB" id="A0AAI8Z163"/>
<reference evidence="7" key="1">
    <citation type="submission" date="2023-11" db="EMBL/GenBank/DDBJ databases">
        <authorList>
            <person name="Alioto T."/>
            <person name="Alioto T."/>
            <person name="Gomez Garrido J."/>
        </authorList>
    </citation>
    <scope>NUCLEOTIDE SEQUENCE</scope>
</reference>
<keyword evidence="5" id="KW-0809">Transit peptide</keyword>
<dbReference type="InterPro" id="IPR010487">
    <property type="entry name" value="NGRN/Rrg9"/>
</dbReference>
<comment type="similarity">
    <text evidence="3">Belongs to the RRG9 family.</text>
</comment>
<feature type="compositionally biased region" description="Basic and acidic residues" evidence="6">
    <location>
        <begin position="264"/>
        <end position="288"/>
    </location>
</feature>
<evidence type="ECO:0000313" key="8">
    <source>
        <dbReference type="Proteomes" id="UP001296104"/>
    </source>
</evidence>
<evidence type="ECO:0000256" key="5">
    <source>
        <dbReference type="ARBA" id="ARBA00022946"/>
    </source>
</evidence>
<feature type="region of interest" description="Disordered" evidence="6">
    <location>
        <begin position="215"/>
        <end position="369"/>
    </location>
</feature>
<evidence type="ECO:0000256" key="1">
    <source>
        <dbReference type="ARBA" id="ARBA00003548"/>
    </source>
</evidence>
<comment type="subcellular location">
    <subcellularLocation>
        <location evidence="2">Mitochondrion</location>
    </subcellularLocation>
</comment>
<comment type="function">
    <text evidence="1">Required for respiratory activity and maintenance and expression of the mitochondrial genome.</text>
</comment>
<feature type="region of interest" description="Disordered" evidence="6">
    <location>
        <begin position="158"/>
        <end position="191"/>
    </location>
</feature>
<comment type="caution">
    <text evidence="7">The sequence shown here is derived from an EMBL/GenBank/DDBJ whole genome shotgun (WGS) entry which is preliminary data.</text>
</comment>
<sequence>MFRCTCATRALESFVKDFAGINLHRQQRAQQFFQQARTFGRRASLWQQTDASKGDAAGDSDGWIPFDGGRGGEKDESVVTLSPRDLNNTPQEAKNTVESEEWHAEVQITDPEALATRHEEDTVDRVTLRSLSANAGSEGALQRVRVLELPAISQHFAPRESQAVTVPEEATPQQATKPTVQAEPRTRAESRYVRRLRRIQDGKFMQLAMARHLGKQCQDQAREAENGPQEESWHEGARSKIEGPQEHIGGKKEKGKNARKRERRAREAEEVRETSEADPSKDENKLDRSAASPASKKEKTGKAVVPEPKPAAAKKKPSTTPKGPQQQPPPTKQQSQPSRLKKEPWQVQKAALTRKFGEQGWSPRKRVSPDTLEGIRALHASDPSTYSTETLSNHFQISADAIRRILKSKWKPKPEEIEERAKRWEKRGVKKWAEMSEKMGTKPPKKWRELGVENVALRRRLERKPFEQERQRRSKMQEARDNADRLPMEGSFAERIL</sequence>
<evidence type="ECO:0000256" key="2">
    <source>
        <dbReference type="ARBA" id="ARBA00004173"/>
    </source>
</evidence>
<feature type="compositionally biased region" description="Basic and acidic residues" evidence="6">
    <location>
        <begin position="220"/>
        <end position="256"/>
    </location>
</feature>
<keyword evidence="8" id="KW-1185">Reference proteome</keyword>
<dbReference type="Proteomes" id="UP001296104">
    <property type="component" value="Unassembled WGS sequence"/>
</dbReference>
<accession>A0AAI8Z163</accession>
<organism evidence="7 8">
    <name type="scientific">Lecanosticta acicola</name>
    <dbReference type="NCBI Taxonomy" id="111012"/>
    <lineage>
        <taxon>Eukaryota</taxon>
        <taxon>Fungi</taxon>
        <taxon>Dikarya</taxon>
        <taxon>Ascomycota</taxon>
        <taxon>Pezizomycotina</taxon>
        <taxon>Dothideomycetes</taxon>
        <taxon>Dothideomycetidae</taxon>
        <taxon>Mycosphaerellales</taxon>
        <taxon>Mycosphaerellaceae</taxon>
        <taxon>Lecanosticta</taxon>
    </lineage>
</organism>
<feature type="region of interest" description="Disordered" evidence="6">
    <location>
        <begin position="50"/>
        <end position="91"/>
    </location>
</feature>
<gene>
    <name evidence="7" type="ORF">LECACI_7A005718</name>
</gene>
<dbReference type="PANTHER" id="PTHR13475">
    <property type="entry name" value="NEUGRIN"/>
    <property type="match status" value="1"/>
</dbReference>
<dbReference type="GO" id="GO:0005634">
    <property type="term" value="C:nucleus"/>
    <property type="evidence" value="ECO:0007669"/>
    <property type="project" value="TreeGrafter"/>
</dbReference>
<protein>
    <recommendedName>
        <fullName evidence="4">Required for respiratory growth protein 9, mitochondrial</fullName>
    </recommendedName>
</protein>
<evidence type="ECO:0000256" key="3">
    <source>
        <dbReference type="ARBA" id="ARBA00010895"/>
    </source>
</evidence>
<dbReference type="GO" id="GO:0005739">
    <property type="term" value="C:mitochondrion"/>
    <property type="evidence" value="ECO:0007669"/>
    <property type="project" value="UniProtKB-SubCell"/>
</dbReference>
<evidence type="ECO:0000313" key="7">
    <source>
        <dbReference type="EMBL" id="CAK4030560.1"/>
    </source>
</evidence>
<evidence type="ECO:0000256" key="6">
    <source>
        <dbReference type="SAM" id="MobiDB-lite"/>
    </source>
</evidence>
<dbReference type="PANTHER" id="PTHR13475:SF3">
    <property type="entry name" value="NEUGRIN"/>
    <property type="match status" value="1"/>
</dbReference>
<feature type="compositionally biased region" description="Low complexity" evidence="6">
    <location>
        <begin position="50"/>
        <end position="62"/>
    </location>
</feature>